<dbReference type="InterPro" id="IPR036259">
    <property type="entry name" value="MFS_trans_sf"/>
</dbReference>
<feature type="transmembrane region" description="Helical" evidence="2">
    <location>
        <begin position="358"/>
        <end position="377"/>
    </location>
</feature>
<comment type="caution">
    <text evidence="4">The sequence shown here is derived from an EMBL/GenBank/DDBJ whole genome shotgun (WGS) entry which is preliminary data.</text>
</comment>
<dbReference type="AlphaFoldDB" id="A0AAV1ZWP6"/>
<comment type="subcellular location">
    <subcellularLocation>
        <location evidence="1">Membrane</location>
        <topology evidence="1">Multi-pass membrane protein</topology>
    </subcellularLocation>
</comment>
<feature type="transmembrane region" description="Helical" evidence="2">
    <location>
        <begin position="82"/>
        <end position="102"/>
    </location>
</feature>
<evidence type="ECO:0000256" key="1">
    <source>
        <dbReference type="ARBA" id="ARBA00004141"/>
    </source>
</evidence>
<evidence type="ECO:0000259" key="3">
    <source>
        <dbReference type="PROSITE" id="PS50850"/>
    </source>
</evidence>
<proteinExistence type="predicted"/>
<dbReference type="GO" id="GO:0016020">
    <property type="term" value="C:membrane"/>
    <property type="evidence" value="ECO:0007669"/>
    <property type="project" value="UniProtKB-SubCell"/>
</dbReference>
<dbReference type="GO" id="GO:0008028">
    <property type="term" value="F:monocarboxylic acid transmembrane transporter activity"/>
    <property type="evidence" value="ECO:0007669"/>
    <property type="project" value="TreeGrafter"/>
</dbReference>
<feature type="transmembrane region" description="Helical" evidence="2">
    <location>
        <begin position="166"/>
        <end position="187"/>
    </location>
</feature>
<feature type="transmembrane region" description="Helical" evidence="2">
    <location>
        <begin position="140"/>
        <end position="160"/>
    </location>
</feature>
<dbReference type="Proteomes" id="UP001497382">
    <property type="component" value="Unassembled WGS sequence"/>
</dbReference>
<feature type="domain" description="Major facilitator superfamily (MFS) profile" evidence="3">
    <location>
        <begin position="13"/>
        <end position="503"/>
    </location>
</feature>
<dbReference type="InterPro" id="IPR011701">
    <property type="entry name" value="MFS"/>
</dbReference>
<accession>A0AAV1ZWP6</accession>
<dbReference type="InterPro" id="IPR020846">
    <property type="entry name" value="MFS_dom"/>
</dbReference>
<sequence>MVSKGDTPDSARSWAIAIADCFINALLSGLTRTTGLLYVALINTYGVSRFQANLPFSIRVVVRNLAGPIVGALGQRFGIRNVVLMGGVLASIGILLCTFAPSVTWITFFWGGVHGFGVSLCGLGLITVTQWFSKYKATGVGLAFSGSCFGSLVLPLFIEYTLNDFGLFGCFLVTSALMLNVLPSAIIMRQPSWMLKKARTLSQISLPPFETNTIFEKTTIPSNVPQKVFGLSFKQRRLTGELVEQEDGKLKLHENDSLANISDGISNPAYESAWEELADVNIYQKENKEITKEKRPRLPSTSTEVRQETSILKAIRTIGCDPMFYMISLSLAAVAMILDPVFIILVDFMLDKGFTEKVAKYFISALAVGDLIGRLSFGWVTDKKFLSVRTYMMFMQLGQGTCFLLLPVFYNFYILMFMVILFGTITGAALVMIPILVQTYLKSVQSLAMGFISFITGVATLTVPYLIGYFRDEIGSYDGVIYVSGGITIVVSLLWLSEPLLLRCRTKLNDGKEVNIEAA</sequence>
<dbReference type="InterPro" id="IPR050327">
    <property type="entry name" value="Proton-linked_MCT"/>
</dbReference>
<protein>
    <recommendedName>
        <fullName evidence="3">Major facilitator superfamily (MFS) profile domain-containing protein</fullName>
    </recommendedName>
</protein>
<dbReference type="SUPFAM" id="SSF103473">
    <property type="entry name" value="MFS general substrate transporter"/>
    <property type="match status" value="1"/>
</dbReference>
<organism evidence="4 5">
    <name type="scientific">Larinioides sclopetarius</name>
    <dbReference type="NCBI Taxonomy" id="280406"/>
    <lineage>
        <taxon>Eukaryota</taxon>
        <taxon>Metazoa</taxon>
        <taxon>Ecdysozoa</taxon>
        <taxon>Arthropoda</taxon>
        <taxon>Chelicerata</taxon>
        <taxon>Arachnida</taxon>
        <taxon>Araneae</taxon>
        <taxon>Araneomorphae</taxon>
        <taxon>Entelegynae</taxon>
        <taxon>Araneoidea</taxon>
        <taxon>Araneidae</taxon>
        <taxon>Larinioides</taxon>
    </lineage>
</organism>
<name>A0AAV1ZWP6_9ARAC</name>
<keyword evidence="2" id="KW-0812">Transmembrane</keyword>
<dbReference type="PROSITE" id="PS50850">
    <property type="entry name" value="MFS"/>
    <property type="match status" value="1"/>
</dbReference>
<feature type="transmembrane region" description="Helical" evidence="2">
    <location>
        <begin position="323"/>
        <end position="346"/>
    </location>
</feature>
<keyword evidence="2" id="KW-1133">Transmembrane helix</keyword>
<dbReference type="Pfam" id="PF07690">
    <property type="entry name" value="MFS_1"/>
    <property type="match status" value="1"/>
</dbReference>
<gene>
    <name evidence="4" type="ORF">LARSCL_LOCUS8171</name>
</gene>
<dbReference type="PANTHER" id="PTHR11360:SF303">
    <property type="entry name" value="MAJOR FACILITATOR SUPERFAMILY (MFS) PROFILE DOMAIN-CONTAINING PROTEIN"/>
    <property type="match status" value="1"/>
</dbReference>
<keyword evidence="5" id="KW-1185">Reference proteome</keyword>
<feature type="transmembrane region" description="Helical" evidence="2">
    <location>
        <begin position="412"/>
        <end position="435"/>
    </location>
</feature>
<reference evidence="4 5" key="1">
    <citation type="submission" date="2024-04" db="EMBL/GenBank/DDBJ databases">
        <authorList>
            <person name="Rising A."/>
            <person name="Reimegard J."/>
            <person name="Sonavane S."/>
            <person name="Akerstrom W."/>
            <person name="Nylinder S."/>
            <person name="Hedman E."/>
            <person name="Kallberg Y."/>
        </authorList>
    </citation>
    <scope>NUCLEOTIDE SEQUENCE [LARGE SCALE GENOMIC DNA]</scope>
</reference>
<keyword evidence="2" id="KW-0472">Membrane</keyword>
<evidence type="ECO:0000256" key="2">
    <source>
        <dbReference type="SAM" id="Phobius"/>
    </source>
</evidence>
<feature type="transmembrane region" description="Helical" evidence="2">
    <location>
        <begin position="389"/>
        <end position="406"/>
    </location>
</feature>
<feature type="transmembrane region" description="Helical" evidence="2">
    <location>
        <begin position="479"/>
        <end position="497"/>
    </location>
</feature>
<dbReference type="EMBL" id="CAXIEN010000086">
    <property type="protein sequence ID" value="CAL1275598.1"/>
    <property type="molecule type" value="Genomic_DNA"/>
</dbReference>
<dbReference type="PANTHER" id="PTHR11360">
    <property type="entry name" value="MONOCARBOXYLATE TRANSPORTER"/>
    <property type="match status" value="1"/>
</dbReference>
<dbReference type="Gene3D" id="1.20.1250.20">
    <property type="entry name" value="MFS general substrate transporter like domains"/>
    <property type="match status" value="2"/>
</dbReference>
<feature type="transmembrane region" description="Helical" evidence="2">
    <location>
        <begin position="447"/>
        <end position="467"/>
    </location>
</feature>
<evidence type="ECO:0000313" key="4">
    <source>
        <dbReference type="EMBL" id="CAL1275598.1"/>
    </source>
</evidence>
<evidence type="ECO:0000313" key="5">
    <source>
        <dbReference type="Proteomes" id="UP001497382"/>
    </source>
</evidence>
<feature type="transmembrane region" description="Helical" evidence="2">
    <location>
        <begin position="108"/>
        <end position="128"/>
    </location>
</feature>